<dbReference type="AlphaFoldDB" id="U5D9N0"/>
<dbReference type="HOGENOM" id="CLU_005343_0_0_1"/>
<evidence type="ECO:0000259" key="9">
    <source>
        <dbReference type="PROSITE" id="PS50178"/>
    </source>
</evidence>
<dbReference type="Proteomes" id="UP000017836">
    <property type="component" value="Unassembled WGS sequence"/>
</dbReference>
<dbReference type="Pfam" id="PF13713">
    <property type="entry name" value="BRX_N"/>
    <property type="match status" value="1"/>
</dbReference>
<dbReference type="OrthoDB" id="5981550at2759"/>
<evidence type="ECO:0000313" key="12">
    <source>
        <dbReference type="Proteomes" id="UP000017836"/>
    </source>
</evidence>
<dbReference type="InterPro" id="IPR011993">
    <property type="entry name" value="PH-like_dom_sf"/>
</dbReference>
<keyword evidence="7" id="KW-0175">Coiled coil</keyword>
<dbReference type="Gene3D" id="2.130.10.30">
    <property type="entry name" value="Regulator of chromosome condensation 1/beta-lactamase-inhibitor protein II"/>
    <property type="match status" value="3"/>
</dbReference>
<dbReference type="EMBL" id="KI392384">
    <property type="protein sequence ID" value="ERN17078.1"/>
    <property type="molecule type" value="Genomic_DNA"/>
</dbReference>
<feature type="domain" description="BRX" evidence="10">
    <location>
        <begin position="1059"/>
        <end position="1114"/>
    </location>
</feature>
<evidence type="ECO:0000256" key="5">
    <source>
        <dbReference type="PROSITE-ProRule" id="PRU00091"/>
    </source>
</evidence>
<dbReference type="PANTHER" id="PTHR22870">
    <property type="entry name" value="REGULATOR OF CHROMOSOME CONDENSATION"/>
    <property type="match status" value="1"/>
</dbReference>
<dbReference type="InterPro" id="IPR017455">
    <property type="entry name" value="Znf_FYVE-rel"/>
</dbReference>
<evidence type="ECO:0000256" key="6">
    <source>
        <dbReference type="PROSITE-ProRule" id="PRU00235"/>
    </source>
</evidence>
<dbReference type="PROSITE" id="PS51514">
    <property type="entry name" value="BRX"/>
    <property type="match status" value="1"/>
</dbReference>
<dbReference type="SUPFAM" id="SSF57903">
    <property type="entry name" value="FYVE/PHD zinc finger"/>
    <property type="match status" value="1"/>
</dbReference>
<dbReference type="CDD" id="cd00065">
    <property type="entry name" value="FYVE_like_SF"/>
    <property type="match status" value="1"/>
</dbReference>
<dbReference type="SUPFAM" id="SSF50729">
    <property type="entry name" value="PH domain-like"/>
    <property type="match status" value="1"/>
</dbReference>
<dbReference type="eggNOG" id="ENOG502QTH2">
    <property type="taxonomic scope" value="Eukaryota"/>
</dbReference>
<feature type="repeat" description="RCC1" evidence="6">
    <location>
        <begin position="491"/>
        <end position="542"/>
    </location>
</feature>
<evidence type="ECO:0000256" key="4">
    <source>
        <dbReference type="ARBA" id="ARBA00022833"/>
    </source>
</evidence>
<evidence type="ECO:0000256" key="8">
    <source>
        <dbReference type="SAM" id="MobiDB-lite"/>
    </source>
</evidence>
<dbReference type="InterPro" id="IPR051210">
    <property type="entry name" value="Ub_ligase/GEF_domain"/>
</dbReference>
<dbReference type="SMART" id="SM00064">
    <property type="entry name" value="FYVE"/>
    <property type="match status" value="1"/>
</dbReference>
<dbReference type="PROSITE" id="PS50178">
    <property type="entry name" value="ZF_FYVE"/>
    <property type="match status" value="1"/>
</dbReference>
<dbReference type="GO" id="GO:0008270">
    <property type="term" value="F:zinc ion binding"/>
    <property type="evidence" value="ECO:0007669"/>
    <property type="project" value="UniProtKB-KW"/>
</dbReference>
<dbReference type="PRINTS" id="PR00633">
    <property type="entry name" value="RCCNDNSATION"/>
</dbReference>
<dbReference type="InterPro" id="IPR058923">
    <property type="entry name" value="RCC1-like_dom"/>
</dbReference>
<keyword evidence="4" id="KW-0862">Zinc</keyword>
<feature type="repeat" description="RCC1" evidence="6">
    <location>
        <begin position="258"/>
        <end position="319"/>
    </location>
</feature>
<dbReference type="PROSITE" id="PS00626">
    <property type="entry name" value="RCC1_2"/>
    <property type="match status" value="3"/>
</dbReference>
<feature type="repeat" description="RCC1" evidence="6">
    <location>
        <begin position="320"/>
        <end position="371"/>
    </location>
</feature>
<dbReference type="Gramene" id="ERN17078">
    <property type="protein sequence ID" value="ERN17078"/>
    <property type="gene ID" value="AMTR_s00044p00073920"/>
</dbReference>
<feature type="repeat" description="RCC1" evidence="6">
    <location>
        <begin position="372"/>
        <end position="423"/>
    </location>
</feature>
<reference evidence="12" key="1">
    <citation type="journal article" date="2013" name="Science">
        <title>The Amborella genome and the evolution of flowering plants.</title>
        <authorList>
            <consortium name="Amborella Genome Project"/>
        </authorList>
    </citation>
    <scope>NUCLEOTIDE SEQUENCE [LARGE SCALE GENOMIC DNA]</scope>
</reference>
<keyword evidence="12" id="KW-1185">Reference proteome</keyword>
<dbReference type="Pfam" id="PF08381">
    <property type="entry name" value="BRX"/>
    <property type="match status" value="1"/>
</dbReference>
<dbReference type="SUPFAM" id="SSF50985">
    <property type="entry name" value="RCC1/BLIP-II"/>
    <property type="match status" value="1"/>
</dbReference>
<organism evidence="11 12">
    <name type="scientific">Amborella trichopoda</name>
    <dbReference type="NCBI Taxonomy" id="13333"/>
    <lineage>
        <taxon>Eukaryota</taxon>
        <taxon>Viridiplantae</taxon>
        <taxon>Streptophyta</taxon>
        <taxon>Embryophyta</taxon>
        <taxon>Tracheophyta</taxon>
        <taxon>Spermatophyta</taxon>
        <taxon>Magnoliopsida</taxon>
        <taxon>Amborellales</taxon>
        <taxon>Amborellaceae</taxon>
        <taxon>Amborella</taxon>
    </lineage>
</organism>
<evidence type="ECO:0000259" key="10">
    <source>
        <dbReference type="PROSITE" id="PS51514"/>
    </source>
</evidence>
<dbReference type="InterPro" id="IPR013591">
    <property type="entry name" value="Brevis_radix_dom"/>
</dbReference>
<dbReference type="STRING" id="13333.U5D9N0"/>
<dbReference type="PANTHER" id="PTHR22870:SF350">
    <property type="entry name" value="F12P19.9 PROTEIN"/>
    <property type="match status" value="1"/>
</dbReference>
<dbReference type="CDD" id="cd13365">
    <property type="entry name" value="PH_PLC_plant-like"/>
    <property type="match status" value="1"/>
</dbReference>
<dbReference type="Gene3D" id="2.30.29.30">
    <property type="entry name" value="Pleckstrin-homology domain (PH domain)/Phosphotyrosine-binding domain (PTB)"/>
    <property type="match status" value="1"/>
</dbReference>
<proteinExistence type="predicted"/>
<feature type="coiled-coil region" evidence="7">
    <location>
        <begin position="854"/>
        <end position="930"/>
    </location>
</feature>
<dbReference type="InterPro" id="IPR000306">
    <property type="entry name" value="Znf_FYVE"/>
</dbReference>
<evidence type="ECO:0000256" key="1">
    <source>
        <dbReference type="ARBA" id="ARBA00022723"/>
    </source>
</evidence>
<dbReference type="InterPro" id="IPR027988">
    <property type="entry name" value="BRX_N"/>
</dbReference>
<name>U5D9N0_AMBTC</name>
<dbReference type="KEGG" id="atr:18445411"/>
<dbReference type="InterPro" id="IPR000408">
    <property type="entry name" value="Reg_chr_condens"/>
</dbReference>
<dbReference type="InterPro" id="IPR013083">
    <property type="entry name" value="Znf_RING/FYVE/PHD"/>
</dbReference>
<evidence type="ECO:0000256" key="3">
    <source>
        <dbReference type="ARBA" id="ARBA00022771"/>
    </source>
</evidence>
<dbReference type="InterPro" id="IPR009091">
    <property type="entry name" value="RCC1/BLIP-II"/>
</dbReference>
<dbReference type="PROSITE" id="PS50012">
    <property type="entry name" value="RCC1_3"/>
    <property type="match status" value="6"/>
</dbReference>
<keyword evidence="1" id="KW-0479">Metal-binding</keyword>
<evidence type="ECO:0000256" key="7">
    <source>
        <dbReference type="SAM" id="Coils"/>
    </source>
</evidence>
<feature type="repeat" description="RCC1" evidence="6">
    <location>
        <begin position="588"/>
        <end position="639"/>
    </location>
</feature>
<dbReference type="Pfam" id="PF01363">
    <property type="entry name" value="FYVE"/>
    <property type="match status" value="1"/>
</dbReference>
<evidence type="ECO:0008006" key="13">
    <source>
        <dbReference type="Google" id="ProtNLM"/>
    </source>
</evidence>
<dbReference type="InterPro" id="IPR011011">
    <property type="entry name" value="Znf_FYVE_PHD"/>
</dbReference>
<gene>
    <name evidence="11" type="ORF">AMTR_s00044p00073920</name>
</gene>
<keyword evidence="3 5" id="KW-0863">Zinc-finger</keyword>
<evidence type="ECO:0000256" key="2">
    <source>
        <dbReference type="ARBA" id="ARBA00022737"/>
    </source>
</evidence>
<protein>
    <recommendedName>
        <fullName evidence="13">FYVE-type domain-containing protein</fullName>
    </recommendedName>
</protein>
<dbReference type="Gene3D" id="3.30.40.10">
    <property type="entry name" value="Zinc/RING finger domain, C3HC4 (zinc finger)"/>
    <property type="match status" value="1"/>
</dbReference>
<evidence type="ECO:0000313" key="11">
    <source>
        <dbReference type="EMBL" id="ERN17078.1"/>
    </source>
</evidence>
<keyword evidence="2" id="KW-0677">Repeat</keyword>
<feature type="region of interest" description="Disordered" evidence="8">
    <location>
        <begin position="132"/>
        <end position="190"/>
    </location>
</feature>
<dbReference type="Pfam" id="PF16457">
    <property type="entry name" value="PH_12"/>
    <property type="match status" value="1"/>
</dbReference>
<dbReference type="InterPro" id="IPR001849">
    <property type="entry name" value="PH_domain"/>
</dbReference>
<feature type="repeat" description="RCC1" evidence="6">
    <location>
        <begin position="424"/>
        <end position="475"/>
    </location>
</feature>
<accession>U5D9N0</accession>
<dbReference type="Pfam" id="PF25390">
    <property type="entry name" value="WD40_RLD"/>
    <property type="match status" value="1"/>
</dbReference>
<feature type="domain" description="FYVE-type" evidence="9">
    <location>
        <begin position="644"/>
        <end position="706"/>
    </location>
</feature>
<dbReference type="OMA" id="YERNECL"/>
<sequence>MGESGRTTPVDRDIEQAIISLKKGAHLLKYGSRGRPKFCPFRLSTDEKVLIWFSGKEEKQLKLSSISKIIPGQRTERFQRQPQPEKEYRSCSLIYGNGQSLDLICKDKEQAEAWFVGLQALVSRSRHFKISTKSCSDGGVHSYSNSPASHVRRKQNSGFQEDSAKHSQDTIRPVKVPSLYGSPSGSSKEKSDLEYSLYSLDMASFSEPRRLLDAMLTLHEESDHFSKQMGETALSEEFKINLPSGMSSSSMEERDSLSDVLMWGEGIEGATLGGGIHRSTSTSGIKFDALIPKLLDSTGMLDVRSISCGRKHAALITKHGEVFCWGEERNGRLGHKIDMDVSHPKVVESLSSLDIESVACGEYHTCALTDSGELYTWGGSSPCEELSGNKSQWFTRKVLGPVEGISISGISCGAWHTAVVSTSGQLFTYGDGSFGTLGHGDLKNYFQPREVESLKGLRVKWVACGSWHTAAIVDIIADHSRDNLNPGTHCGKLFTWGDSDKGRLGHQDKERKLLPTCVASLVEHDFVQVACGEALTISLTSLGKVCTMGAFALAEGKSASVVEGKLNEEFVKMISCGSYHVAVLTSEGEVYTWGRGVNGQLGHGDVEDRNSATLVEALRDRKVKSVACGSNFTAVICSHKPISSIDQSVCTGCRMVFGFTRKRHNCYNCGFVFCHACSSKKAMHASLAPSKRKPYRVCDPCFSHLKRFVDSSLNSETPSSRKLSMMQKVTVPSLKLEKTDTTFVKPQLLSPKLYGYERNECLERETLNKQGRNAPDPSLLCGGPRWGQVACPPQFSLYNKENSLSLAIIPAKNMPQGVSSFPKEQSHPKAVVGISHSANSSIPNFDSKDSKESNKVLAEELQRLHAQATNLQKQCQLKDEKIQHYKKRIEETWSLASEEAARCKAAKEVIKALTLRLREMSEKLSSEKESTEVATPRLLSIVYRPQTERESTKVGTPRLLDIVNGPQTLKVSTKVVPQDLEDLKSMDDNTYKDTPSVRAIKDKQTNGLCSSVLPSHDMLTNSNGRFHSQTLAKFADGDDQPSSEGTRENCKKPENGCLSEWVEQDEPGVYITLRSLPSGQKELKRVRFSRKKFTEKEAERWWSENRSRVHRKYNIDSIGSGTNSMRTI</sequence>